<evidence type="ECO:0000313" key="3">
    <source>
        <dbReference type="Proteomes" id="UP000608071"/>
    </source>
</evidence>
<proteinExistence type="predicted"/>
<comment type="caution">
    <text evidence="2">The sequence shown here is derived from an EMBL/GenBank/DDBJ whole genome shotgun (WGS) entry which is preliminary data.</text>
</comment>
<protein>
    <submittedName>
        <fullName evidence="2">SAVED domain-containing protein</fullName>
    </submittedName>
</protein>
<accession>A0ABR8T1E1</accession>
<evidence type="ECO:0000259" key="1">
    <source>
        <dbReference type="Pfam" id="PF18145"/>
    </source>
</evidence>
<dbReference type="NCBIfam" id="NF033611">
    <property type="entry name" value="SAVED"/>
    <property type="match status" value="1"/>
</dbReference>
<dbReference type="EMBL" id="JACSQL010000007">
    <property type="protein sequence ID" value="MBD7969563.1"/>
    <property type="molecule type" value="Genomic_DNA"/>
</dbReference>
<feature type="domain" description="SMODS-associated and fused to various effectors" evidence="1">
    <location>
        <begin position="185"/>
        <end position="373"/>
    </location>
</feature>
<reference evidence="2 3" key="1">
    <citation type="submission" date="2020-08" db="EMBL/GenBank/DDBJ databases">
        <title>A Genomic Blueprint of the Chicken Gut Microbiome.</title>
        <authorList>
            <person name="Gilroy R."/>
            <person name="Ravi A."/>
            <person name="Getino M."/>
            <person name="Pursley I."/>
            <person name="Horton D.L."/>
            <person name="Alikhan N.-F."/>
            <person name="Baker D."/>
            <person name="Gharbi K."/>
            <person name="Hall N."/>
            <person name="Watson M."/>
            <person name="Adriaenssens E.M."/>
            <person name="Foster-Nyarko E."/>
            <person name="Jarju S."/>
            <person name="Secka A."/>
            <person name="Antonio M."/>
            <person name="Oren A."/>
            <person name="Chaudhuri R."/>
            <person name="La Ragione R.M."/>
            <person name="Hildebrand F."/>
            <person name="Pallen M.J."/>
        </authorList>
    </citation>
    <scope>NUCLEOTIDE SEQUENCE [LARGE SCALE GENOMIC DNA]</scope>
    <source>
        <strain evidence="2 3">Sa2BVA9</strain>
    </source>
</reference>
<keyword evidence="3" id="KW-1185">Reference proteome</keyword>
<gene>
    <name evidence="2" type="ORF">H9647_15975</name>
</gene>
<dbReference type="Pfam" id="PF18145">
    <property type="entry name" value="SAVED"/>
    <property type="match status" value="1"/>
</dbReference>
<dbReference type="RefSeq" id="WP_191801730.1">
    <property type="nucleotide sequence ID" value="NZ_JACSQL010000007.1"/>
</dbReference>
<dbReference type="InterPro" id="IPR040836">
    <property type="entry name" value="SAVED"/>
</dbReference>
<evidence type="ECO:0000313" key="2">
    <source>
        <dbReference type="EMBL" id="MBD7969563.1"/>
    </source>
</evidence>
<dbReference type="Proteomes" id="UP000608071">
    <property type="component" value="Unassembled WGS sequence"/>
</dbReference>
<sequence length="373" mass="42858">MTKPKSTKRRKLSPAETYHLWMISGGICTFEDCTERLVVNTKGKLTNAGIIAHIIGHSKGGARHEFAEEFGYSDDNLEDVSNLMLMCYTHSKLIDDAHNKESFPPALLFEMKSKHQTWVRSWTDEKKKSLAILHKRLGPPLTTLPLTQHSPNIMLEAIESQVQFSDFTIEGWEQGKADNLKLYEKYVDRINKGKYDVAEVYAISPIPLLIHLGKLLSDTVPLTIYQYDREASLWVNKAPNTSLLEDLMPKSSFADNQSKELIVTISISDTITDEDVHAILGEELDRYDIVIENPHVKRLLYFEQVQQIQKLFKDEVEALHRQKKYSLIHLLYSGPAGLAIELGRSINQNMWPEVALYEYKYRGVTRYQRTFNI</sequence>
<name>A0ABR8T1E1_9BACL</name>
<organism evidence="2 3">
    <name type="scientific">Paenibacillus gallinarum</name>
    <dbReference type="NCBI Taxonomy" id="2762232"/>
    <lineage>
        <taxon>Bacteria</taxon>
        <taxon>Bacillati</taxon>
        <taxon>Bacillota</taxon>
        <taxon>Bacilli</taxon>
        <taxon>Bacillales</taxon>
        <taxon>Paenibacillaceae</taxon>
        <taxon>Paenibacillus</taxon>
    </lineage>
</organism>